<accession>A0A7C2R4B6</accession>
<dbReference type="AlphaFoldDB" id="A0A7C2R4B6"/>
<organism evidence="1">
    <name type="scientific">Salinimicrobium catena</name>
    <dbReference type="NCBI Taxonomy" id="390640"/>
    <lineage>
        <taxon>Bacteria</taxon>
        <taxon>Pseudomonadati</taxon>
        <taxon>Bacteroidota</taxon>
        <taxon>Flavobacteriia</taxon>
        <taxon>Flavobacteriales</taxon>
        <taxon>Flavobacteriaceae</taxon>
        <taxon>Salinimicrobium</taxon>
    </lineage>
</organism>
<protein>
    <submittedName>
        <fullName evidence="1">Uncharacterized protein</fullName>
    </submittedName>
</protein>
<dbReference type="Proteomes" id="UP000885753">
    <property type="component" value="Unassembled WGS sequence"/>
</dbReference>
<dbReference type="EMBL" id="DSEE01000437">
    <property type="protein sequence ID" value="HER40753.1"/>
    <property type="molecule type" value="Genomic_DNA"/>
</dbReference>
<proteinExistence type="predicted"/>
<comment type="caution">
    <text evidence="1">The sequence shown here is derived from an EMBL/GenBank/DDBJ whole genome shotgun (WGS) entry which is preliminary data.</text>
</comment>
<reference evidence="1" key="1">
    <citation type="journal article" date="2020" name="mSystems">
        <title>Genome- and Community-Level Interaction Insights into Carbon Utilization and Element Cycling Functions of Hydrothermarchaeota in Hydrothermal Sediment.</title>
        <authorList>
            <person name="Zhou Z."/>
            <person name="Liu Y."/>
            <person name="Xu W."/>
            <person name="Pan J."/>
            <person name="Luo Z.H."/>
            <person name="Li M."/>
        </authorList>
    </citation>
    <scope>NUCLEOTIDE SEQUENCE [LARGE SCALE GENOMIC DNA]</scope>
    <source>
        <strain evidence="1">SpSt-1235</strain>
    </source>
</reference>
<gene>
    <name evidence="1" type="ORF">ENO10_05990</name>
</gene>
<evidence type="ECO:0000313" key="1">
    <source>
        <dbReference type="EMBL" id="HER40753.1"/>
    </source>
</evidence>
<sequence length="110" mass="12668">MDRIELFKAVSPTIKVSMQLYFNEKGQLIFDGYDSGKGVEDCWGDSDYEYTYTIEPSNVKKFYPILGVPKGDRAALLLELKKRFGTNTAYTDLGKFMTANHIKYEPFTWT</sequence>
<name>A0A7C2R4B6_9FLAO</name>